<dbReference type="SUPFAM" id="SSF53254">
    <property type="entry name" value="Phosphoglycerate mutase-like"/>
    <property type="match status" value="1"/>
</dbReference>
<dbReference type="InterPro" id="IPR029033">
    <property type="entry name" value="His_PPase_superfam"/>
</dbReference>
<sequence>MKLYVIRHAAAIESDTAVRDEDRWLTPAGRKVFRKNARRLAGKGVAPECIITSPLARAVQTAEILAAAIDFQGEILVSREMAPGFDVEGLLRLIAANGMPHSLAIVGHEPDLGALAGRLLGRKEALPLGKGAIVALKFAPAKREAPACFRWLIHRGDITRDLPGSAVARLN</sequence>
<dbReference type="Pfam" id="PF00300">
    <property type="entry name" value="His_Phos_1"/>
    <property type="match status" value="1"/>
</dbReference>
<gene>
    <name evidence="1" type="ORF">JZM60_00560</name>
</gene>
<evidence type="ECO:0000313" key="1">
    <source>
        <dbReference type="EMBL" id="QSV45823.1"/>
    </source>
</evidence>
<proteinExistence type="predicted"/>
<name>A0ABX7Q2Z5_9BACT</name>
<reference evidence="1 2" key="1">
    <citation type="submission" date="2021-03" db="EMBL/GenBank/DDBJ databases">
        <title>Geobacter metallireducens gen. nov. sp. nov., a microorganism capable of coupling the complete oxidation of organic compounds to the reduction of iron and other metals.</title>
        <authorList>
            <person name="Li Y."/>
        </authorList>
    </citation>
    <scope>NUCLEOTIDE SEQUENCE [LARGE SCALE GENOMIC DNA]</scope>
    <source>
        <strain evidence="1 2">Jerry-YX</strain>
    </source>
</reference>
<dbReference type="Gene3D" id="3.40.50.1240">
    <property type="entry name" value="Phosphoglycerate mutase-like"/>
    <property type="match status" value="1"/>
</dbReference>
<accession>A0ABX7Q2Z5</accession>
<protein>
    <submittedName>
        <fullName evidence="1">Histidine phosphatase family protein</fullName>
    </submittedName>
</protein>
<dbReference type="Proteomes" id="UP000663651">
    <property type="component" value="Chromosome"/>
</dbReference>
<dbReference type="EMBL" id="CP071382">
    <property type="protein sequence ID" value="QSV45823.1"/>
    <property type="molecule type" value="Genomic_DNA"/>
</dbReference>
<keyword evidence="2" id="KW-1185">Reference proteome</keyword>
<evidence type="ECO:0000313" key="2">
    <source>
        <dbReference type="Proteomes" id="UP000663651"/>
    </source>
</evidence>
<dbReference type="InterPro" id="IPR013078">
    <property type="entry name" value="His_Pase_superF_clade-1"/>
</dbReference>
<dbReference type="SMART" id="SM00855">
    <property type="entry name" value="PGAM"/>
    <property type="match status" value="1"/>
</dbReference>
<organism evidence="1 2">
    <name type="scientific">Geobacter benzoatilyticus</name>
    <dbReference type="NCBI Taxonomy" id="2815309"/>
    <lineage>
        <taxon>Bacteria</taxon>
        <taxon>Pseudomonadati</taxon>
        <taxon>Thermodesulfobacteriota</taxon>
        <taxon>Desulfuromonadia</taxon>
        <taxon>Geobacterales</taxon>
        <taxon>Geobacteraceae</taxon>
        <taxon>Geobacter</taxon>
    </lineage>
</organism>
<dbReference type="RefSeq" id="WP_207163614.1">
    <property type="nucleotide sequence ID" value="NZ_CP071382.1"/>
</dbReference>
<dbReference type="CDD" id="cd07067">
    <property type="entry name" value="HP_PGM_like"/>
    <property type="match status" value="1"/>
</dbReference>